<keyword evidence="2 5" id="KW-0812">Transmembrane</keyword>
<reference evidence="6 7" key="1">
    <citation type="journal article" date="2017" name="Int. J. Syst. Evol. Microbiol.">
        <title>Macrococcus canis sp. nov., a skin bacterium associated with infections in dogs.</title>
        <authorList>
            <person name="Gobeli Brawand S."/>
            <person name="Cotting K."/>
            <person name="Gomez-Sanz E."/>
            <person name="Collaud A."/>
            <person name="Thomann A."/>
            <person name="Brodard I."/>
            <person name="Rodriguez-Campos S."/>
            <person name="Strauss C."/>
            <person name="Perreten V."/>
        </authorList>
    </citation>
    <scope>NUCLEOTIDE SEQUENCE [LARGE SCALE GENOMIC DNA]</scope>
    <source>
        <strain evidence="6 7">KM45013</strain>
    </source>
</reference>
<keyword evidence="3 5" id="KW-1133">Transmembrane helix</keyword>
<dbReference type="GeneID" id="35294278"/>
<keyword evidence="7" id="KW-1185">Reference proteome</keyword>
<evidence type="ECO:0000313" key="7">
    <source>
        <dbReference type="Proteomes" id="UP000194154"/>
    </source>
</evidence>
<name>A0A1W7A823_9STAP</name>
<dbReference type="InterPro" id="IPR032808">
    <property type="entry name" value="DoxX"/>
</dbReference>
<evidence type="ECO:0000256" key="4">
    <source>
        <dbReference type="ARBA" id="ARBA00023136"/>
    </source>
</evidence>
<accession>A0A1W7A823</accession>
<gene>
    <name evidence="6" type="ORF">MCCS_01210</name>
</gene>
<proteinExistence type="predicted"/>
<dbReference type="Proteomes" id="UP000194154">
    <property type="component" value="Chromosome"/>
</dbReference>
<dbReference type="STRING" id="1855823.MCCS_01210"/>
<comment type="subcellular location">
    <subcellularLocation>
        <location evidence="1">Membrane</location>
        <topology evidence="1">Multi-pass membrane protein</topology>
    </subcellularLocation>
</comment>
<sequence>MKKWIITVLRISAGIYMLQQGIEKMTGDFHVESLTDVIEMNTDSPIWYKMFFVAVIAPLYPLFNILIPLGEILIGISLIIGNLSFIASLFGIFIMLNYIWADMIYTYPLQLLIFIILVMNKAVIEQFTVTNIINKLIKKHNN</sequence>
<keyword evidence="4 5" id="KW-0472">Membrane</keyword>
<feature type="transmembrane region" description="Helical" evidence="5">
    <location>
        <begin position="107"/>
        <end position="124"/>
    </location>
</feature>
<evidence type="ECO:0000256" key="2">
    <source>
        <dbReference type="ARBA" id="ARBA00022692"/>
    </source>
</evidence>
<dbReference type="GO" id="GO:0016020">
    <property type="term" value="C:membrane"/>
    <property type="evidence" value="ECO:0007669"/>
    <property type="project" value="UniProtKB-SubCell"/>
</dbReference>
<organism evidence="6 7">
    <name type="scientific">Macrococcoides canis</name>
    <dbReference type="NCBI Taxonomy" id="1855823"/>
    <lineage>
        <taxon>Bacteria</taxon>
        <taxon>Bacillati</taxon>
        <taxon>Bacillota</taxon>
        <taxon>Bacilli</taxon>
        <taxon>Bacillales</taxon>
        <taxon>Staphylococcaceae</taxon>
        <taxon>Macrococcoides</taxon>
    </lineage>
</organism>
<dbReference type="Pfam" id="PF07681">
    <property type="entry name" value="DoxX"/>
    <property type="match status" value="1"/>
</dbReference>
<dbReference type="AlphaFoldDB" id="A0A1W7A823"/>
<evidence type="ECO:0000256" key="3">
    <source>
        <dbReference type="ARBA" id="ARBA00022989"/>
    </source>
</evidence>
<evidence type="ECO:0000313" key="6">
    <source>
        <dbReference type="EMBL" id="ARQ05793.1"/>
    </source>
</evidence>
<dbReference type="RefSeq" id="WP_226997643.1">
    <property type="nucleotide sequence ID" value="NZ_CBCRZA010000011.1"/>
</dbReference>
<feature type="transmembrane region" description="Helical" evidence="5">
    <location>
        <begin position="46"/>
        <end position="67"/>
    </location>
</feature>
<dbReference type="KEGG" id="mcak:MCCS_01210"/>
<feature type="transmembrane region" description="Helical" evidence="5">
    <location>
        <begin position="79"/>
        <end position="101"/>
    </location>
</feature>
<evidence type="ECO:0000256" key="1">
    <source>
        <dbReference type="ARBA" id="ARBA00004141"/>
    </source>
</evidence>
<evidence type="ECO:0000256" key="5">
    <source>
        <dbReference type="SAM" id="Phobius"/>
    </source>
</evidence>
<dbReference type="PANTHER" id="PTHR39157:SF1">
    <property type="entry name" value="DOXX FAMILY PROTEIN"/>
    <property type="match status" value="1"/>
</dbReference>
<dbReference type="PANTHER" id="PTHR39157">
    <property type="entry name" value="INTEGRAL MEMBRANE PROTEIN-RELATED"/>
    <property type="match status" value="1"/>
</dbReference>
<protein>
    <submittedName>
        <fullName evidence="6">DoxX</fullName>
    </submittedName>
</protein>
<dbReference type="EMBL" id="CP021059">
    <property type="protein sequence ID" value="ARQ05793.1"/>
    <property type="molecule type" value="Genomic_DNA"/>
</dbReference>